<dbReference type="InterPro" id="IPR001857">
    <property type="entry name" value="Ribosomal_bL19"/>
</dbReference>
<keyword evidence="3 5" id="KW-0687">Ribonucleoprotein</keyword>
<evidence type="ECO:0000256" key="5">
    <source>
        <dbReference type="HAMAP-Rule" id="MF_00402"/>
    </source>
</evidence>
<dbReference type="Proteomes" id="UP000885621">
    <property type="component" value="Unassembled WGS sequence"/>
</dbReference>
<evidence type="ECO:0000256" key="6">
    <source>
        <dbReference type="RuleBase" id="RU000559"/>
    </source>
</evidence>
<organism evidence="7">
    <name type="scientific">Sulfurihydrogenibium azorense</name>
    <dbReference type="NCBI Taxonomy" id="309806"/>
    <lineage>
        <taxon>Bacteria</taxon>
        <taxon>Pseudomonadati</taxon>
        <taxon>Aquificota</taxon>
        <taxon>Aquificia</taxon>
        <taxon>Aquificales</taxon>
        <taxon>Hydrogenothermaceae</taxon>
        <taxon>Sulfurihydrogenibium</taxon>
    </lineage>
</organism>
<protein>
    <recommendedName>
        <fullName evidence="4 5">Large ribosomal subunit protein bL19</fullName>
    </recommendedName>
</protein>
<dbReference type="Pfam" id="PF01245">
    <property type="entry name" value="Ribosomal_L19"/>
    <property type="match status" value="1"/>
</dbReference>
<dbReference type="SUPFAM" id="SSF50104">
    <property type="entry name" value="Translation proteins SH3-like domain"/>
    <property type="match status" value="1"/>
</dbReference>
<dbReference type="HAMAP" id="MF_00402">
    <property type="entry name" value="Ribosomal_bL19"/>
    <property type="match status" value="1"/>
</dbReference>
<dbReference type="EMBL" id="DSFC01000241">
    <property type="protein sequence ID" value="HEV09582.1"/>
    <property type="molecule type" value="Genomic_DNA"/>
</dbReference>
<evidence type="ECO:0000313" key="7">
    <source>
        <dbReference type="EMBL" id="HEV09582.1"/>
    </source>
</evidence>
<dbReference type="Gene3D" id="2.30.30.790">
    <property type="match status" value="1"/>
</dbReference>
<comment type="function">
    <text evidence="5 6">This protein is located at the 30S-50S ribosomal subunit interface and may play a role in the structure and function of the aminoacyl-tRNA binding site.</text>
</comment>
<dbReference type="GO" id="GO:0006412">
    <property type="term" value="P:translation"/>
    <property type="evidence" value="ECO:0007669"/>
    <property type="project" value="UniProtKB-UniRule"/>
</dbReference>
<reference evidence="7" key="1">
    <citation type="journal article" date="2020" name="mSystems">
        <title>Genome- and Community-Level Interaction Insights into Carbon Utilization and Element Cycling Functions of Hydrothermarchaeota in Hydrothermal Sediment.</title>
        <authorList>
            <person name="Zhou Z."/>
            <person name="Liu Y."/>
            <person name="Xu W."/>
            <person name="Pan J."/>
            <person name="Luo Z.H."/>
            <person name="Li M."/>
        </authorList>
    </citation>
    <scope>NUCLEOTIDE SEQUENCE [LARGE SCALE GENOMIC DNA]</scope>
    <source>
        <strain evidence="7">SpSt-1257</strain>
    </source>
</reference>
<dbReference type="PANTHER" id="PTHR15680:SF9">
    <property type="entry name" value="LARGE RIBOSOMAL SUBUNIT PROTEIN BL19M"/>
    <property type="match status" value="1"/>
</dbReference>
<comment type="caution">
    <text evidence="7">The sequence shown here is derived from an EMBL/GenBank/DDBJ whole genome shotgun (WGS) entry which is preliminary data.</text>
</comment>
<evidence type="ECO:0000256" key="4">
    <source>
        <dbReference type="ARBA" id="ARBA00035171"/>
    </source>
</evidence>
<dbReference type="AlphaFoldDB" id="A0A831YBF7"/>
<evidence type="ECO:0000256" key="1">
    <source>
        <dbReference type="ARBA" id="ARBA00005781"/>
    </source>
</evidence>
<dbReference type="NCBIfam" id="TIGR01024">
    <property type="entry name" value="rplS_bact"/>
    <property type="match status" value="1"/>
</dbReference>
<proteinExistence type="inferred from homology"/>
<evidence type="ECO:0000256" key="2">
    <source>
        <dbReference type="ARBA" id="ARBA00022980"/>
    </source>
</evidence>
<dbReference type="PIRSF" id="PIRSF002191">
    <property type="entry name" value="Ribosomal_L19"/>
    <property type="match status" value="1"/>
</dbReference>
<dbReference type="FunFam" id="2.30.30.790:FF:000001">
    <property type="entry name" value="50S ribosomal protein L19"/>
    <property type="match status" value="1"/>
</dbReference>
<gene>
    <name evidence="5 7" type="primary">rplS</name>
    <name evidence="7" type="ORF">ENO34_04190</name>
</gene>
<dbReference type="InterPro" id="IPR008991">
    <property type="entry name" value="Translation_prot_SH3-like_sf"/>
</dbReference>
<dbReference type="PRINTS" id="PR00061">
    <property type="entry name" value="RIBOSOMALL19"/>
</dbReference>
<comment type="similarity">
    <text evidence="1 5 6">Belongs to the bacterial ribosomal protein bL19 family.</text>
</comment>
<dbReference type="PANTHER" id="PTHR15680">
    <property type="entry name" value="RIBOSOMAL PROTEIN L19"/>
    <property type="match status" value="1"/>
</dbReference>
<keyword evidence="2 5" id="KW-0689">Ribosomal protein</keyword>
<dbReference type="GO" id="GO:0022625">
    <property type="term" value="C:cytosolic large ribosomal subunit"/>
    <property type="evidence" value="ECO:0007669"/>
    <property type="project" value="TreeGrafter"/>
</dbReference>
<dbReference type="GO" id="GO:0003735">
    <property type="term" value="F:structural constituent of ribosome"/>
    <property type="evidence" value="ECO:0007669"/>
    <property type="project" value="InterPro"/>
</dbReference>
<accession>A0A831YBF7</accession>
<sequence>MHHLIREIEQKYLPQDIPEFRVGDTVRVHLKVKEGEKERTQIFEGLVIRIRGSGLGKTFTVRKVSYGVGMERIFPIACPSIQKIEVVKRGIVRRAKLYYVRNLKGKAAKIRELKEWEIKKRAQESEAAKESNGQS</sequence>
<dbReference type="InterPro" id="IPR038657">
    <property type="entry name" value="Ribosomal_bL19_sf"/>
</dbReference>
<evidence type="ECO:0000256" key="3">
    <source>
        <dbReference type="ARBA" id="ARBA00023274"/>
    </source>
</evidence>
<name>A0A831YBF7_9AQUI</name>